<sequence>MIPTSQVAAIALGFIKKTFTFHNGALIVPAVTVSPVFPELIDKIMANTTHKDLAIPVLSAGVGLLCYLVIFGTDFITGLRASKFEAKGAPGYIKSDKLWSSFWKLFGVLLVLMFLIMFCLLFAFIDNDFFYSAFLYGIVGLMIMVCLFDLHSIGENHKRRYGTKPPHYEFLDRVIKKIDEKIMQKITSL</sequence>
<dbReference type="EMBL" id="OCMF01000001">
    <property type="protein sequence ID" value="SOC79813.1"/>
    <property type="molecule type" value="Genomic_DNA"/>
</dbReference>
<evidence type="ECO:0000313" key="2">
    <source>
        <dbReference type="EMBL" id="SOC79813.1"/>
    </source>
</evidence>
<dbReference type="AlphaFoldDB" id="A0A285X399"/>
<feature type="transmembrane region" description="Helical" evidence="1">
    <location>
        <begin position="129"/>
        <end position="150"/>
    </location>
</feature>
<feature type="transmembrane region" description="Helical" evidence="1">
    <location>
        <begin position="53"/>
        <end position="81"/>
    </location>
</feature>
<keyword evidence="1" id="KW-0472">Membrane</keyword>
<evidence type="ECO:0000313" key="3">
    <source>
        <dbReference type="Proteomes" id="UP000219193"/>
    </source>
</evidence>
<keyword evidence="3" id="KW-1185">Reference proteome</keyword>
<proteinExistence type="predicted"/>
<name>A0A285X399_9FLAO</name>
<dbReference type="OrthoDB" id="1440743at2"/>
<dbReference type="RefSeq" id="WP_097055516.1">
    <property type="nucleotide sequence ID" value="NZ_OCMF01000001.1"/>
</dbReference>
<accession>A0A285X399</accession>
<keyword evidence="1" id="KW-1133">Transmembrane helix</keyword>
<evidence type="ECO:0000256" key="1">
    <source>
        <dbReference type="SAM" id="Phobius"/>
    </source>
</evidence>
<gene>
    <name evidence="2" type="ORF">SAMN06296241_1350</name>
</gene>
<reference evidence="3" key="1">
    <citation type="submission" date="2017-09" db="EMBL/GenBank/DDBJ databases">
        <authorList>
            <person name="Varghese N."/>
            <person name="Submissions S."/>
        </authorList>
    </citation>
    <scope>NUCLEOTIDE SEQUENCE [LARGE SCALE GENOMIC DNA]</scope>
    <source>
        <strain evidence="3">CGMCC 1.12641</strain>
    </source>
</reference>
<keyword evidence="1" id="KW-0812">Transmembrane</keyword>
<dbReference type="Proteomes" id="UP000219193">
    <property type="component" value="Unassembled WGS sequence"/>
</dbReference>
<organism evidence="2 3">
    <name type="scientific">Salinimicrobium sediminis</name>
    <dbReference type="NCBI Taxonomy" id="1343891"/>
    <lineage>
        <taxon>Bacteria</taxon>
        <taxon>Pseudomonadati</taxon>
        <taxon>Bacteroidota</taxon>
        <taxon>Flavobacteriia</taxon>
        <taxon>Flavobacteriales</taxon>
        <taxon>Flavobacteriaceae</taxon>
        <taxon>Salinimicrobium</taxon>
    </lineage>
</organism>
<protein>
    <submittedName>
        <fullName evidence="2">Bacteriophage holin family protein</fullName>
    </submittedName>
</protein>
<feature type="transmembrane region" description="Helical" evidence="1">
    <location>
        <begin position="102"/>
        <end position="123"/>
    </location>
</feature>